<organism evidence="1 2">
    <name type="scientific">Lunasporangiospora selenospora</name>
    <dbReference type="NCBI Taxonomy" id="979761"/>
    <lineage>
        <taxon>Eukaryota</taxon>
        <taxon>Fungi</taxon>
        <taxon>Fungi incertae sedis</taxon>
        <taxon>Mucoromycota</taxon>
        <taxon>Mortierellomycotina</taxon>
        <taxon>Mortierellomycetes</taxon>
        <taxon>Mortierellales</taxon>
        <taxon>Mortierellaceae</taxon>
        <taxon>Lunasporangiospora</taxon>
    </lineage>
</organism>
<name>A0A9P6FLC4_9FUNG</name>
<accession>A0A9P6FLC4</accession>
<reference evidence="1" key="1">
    <citation type="journal article" date="2020" name="Fungal Divers.">
        <title>Resolving the Mortierellaceae phylogeny through synthesis of multi-gene phylogenetics and phylogenomics.</title>
        <authorList>
            <person name="Vandepol N."/>
            <person name="Liber J."/>
            <person name="Desiro A."/>
            <person name="Na H."/>
            <person name="Kennedy M."/>
            <person name="Barry K."/>
            <person name="Grigoriev I.V."/>
            <person name="Miller A.N."/>
            <person name="O'Donnell K."/>
            <person name="Stajich J.E."/>
            <person name="Bonito G."/>
        </authorList>
    </citation>
    <scope>NUCLEOTIDE SEQUENCE</scope>
    <source>
        <strain evidence="1">KOD1015</strain>
    </source>
</reference>
<keyword evidence="2" id="KW-1185">Reference proteome</keyword>
<proteinExistence type="predicted"/>
<dbReference type="Proteomes" id="UP000780801">
    <property type="component" value="Unassembled WGS sequence"/>
</dbReference>
<comment type="caution">
    <text evidence="1">The sequence shown here is derived from an EMBL/GenBank/DDBJ whole genome shotgun (WGS) entry which is preliminary data.</text>
</comment>
<dbReference type="AlphaFoldDB" id="A0A9P6FLC4"/>
<sequence>MGADIALTMLDDKESFLKVLGKKGVGYSKDARIELLSRYEVDVTKIIKNFLKFGKRSYSDEGTDLEEESDDISHTNPNVTLSTLSNFLDDLD</sequence>
<evidence type="ECO:0000313" key="2">
    <source>
        <dbReference type="Proteomes" id="UP000780801"/>
    </source>
</evidence>
<gene>
    <name evidence="1" type="ORF">BGW38_007434</name>
</gene>
<protein>
    <submittedName>
        <fullName evidence="1">Uncharacterized protein</fullName>
    </submittedName>
</protein>
<dbReference type="EMBL" id="JAABOA010004909">
    <property type="protein sequence ID" value="KAF9577384.1"/>
    <property type="molecule type" value="Genomic_DNA"/>
</dbReference>
<feature type="non-terminal residue" evidence="1">
    <location>
        <position position="92"/>
    </location>
</feature>
<evidence type="ECO:0000313" key="1">
    <source>
        <dbReference type="EMBL" id="KAF9577384.1"/>
    </source>
</evidence>